<reference evidence="1 2" key="1">
    <citation type="submission" date="2018-04" db="EMBL/GenBank/DDBJ databases">
        <title>Novel Campyloabacter and Helicobacter Species and Strains.</title>
        <authorList>
            <person name="Mannion A.J."/>
            <person name="Shen Z."/>
            <person name="Fox J.G."/>
        </authorList>
    </citation>
    <scope>NUCLEOTIDE SEQUENCE [LARGE SCALE GENOMIC DNA]</scope>
    <source>
        <strain evidence="1 2">MIT 98-6070</strain>
    </source>
</reference>
<name>A0A3D8I263_9HELI</name>
<dbReference type="OrthoDB" id="3210767at2"/>
<gene>
    <name evidence="1" type="ORF">CQA63_07820</name>
</gene>
<proteinExistence type="predicted"/>
<dbReference type="GO" id="GO:0033194">
    <property type="term" value="P:response to hydroperoxide"/>
    <property type="evidence" value="ECO:0007669"/>
    <property type="project" value="TreeGrafter"/>
</dbReference>
<dbReference type="PANTHER" id="PTHR30283">
    <property type="entry name" value="PEROXIDE STRESS RESPONSE PROTEIN YAAA"/>
    <property type="match status" value="1"/>
</dbReference>
<evidence type="ECO:0000313" key="1">
    <source>
        <dbReference type="EMBL" id="RDU59177.1"/>
    </source>
</evidence>
<sequence length="248" mass="28302">MKILFAPSEGKVIPQDLHKSHFHKALGEDSCLLPPIRAALEAYREYLMHAPESKIATLFGSKALDMHTLALCQNILNTPRIQAIELYNGVAYKALDFEHLDTRAKAYICENVYIFSNLFGAVQAGEYLPYYNLHQGKGVGAFELKTLYRGLKAYLDAHFKDSQVLDLRPEIYMKAYSPSVHCHKVEFLKNAKKLSHYAKFYRGLYVRTLAQMGITSTSELEKLEFPSLKLIDFKQLQNATILTYDIRS</sequence>
<dbReference type="Pfam" id="PF03883">
    <property type="entry name" value="H2O2_YaaD"/>
    <property type="match status" value="1"/>
</dbReference>
<dbReference type="RefSeq" id="WP_104700466.1">
    <property type="nucleotide sequence ID" value="NZ_FZPP01000033.1"/>
</dbReference>
<protein>
    <submittedName>
        <fullName evidence="1">Peroxide stress protein YaaA</fullName>
    </submittedName>
</protein>
<dbReference type="EMBL" id="NXLR01000017">
    <property type="protein sequence ID" value="RDU59177.1"/>
    <property type="molecule type" value="Genomic_DNA"/>
</dbReference>
<dbReference type="InterPro" id="IPR005583">
    <property type="entry name" value="YaaA"/>
</dbReference>
<dbReference type="GO" id="GO:0005829">
    <property type="term" value="C:cytosol"/>
    <property type="evidence" value="ECO:0007669"/>
    <property type="project" value="TreeGrafter"/>
</dbReference>
<organism evidence="1 2">
    <name type="scientific">Helicobacter marmotae</name>
    <dbReference type="NCBI Taxonomy" id="152490"/>
    <lineage>
        <taxon>Bacteria</taxon>
        <taxon>Pseudomonadati</taxon>
        <taxon>Campylobacterota</taxon>
        <taxon>Epsilonproteobacteria</taxon>
        <taxon>Campylobacterales</taxon>
        <taxon>Helicobacteraceae</taxon>
        <taxon>Helicobacter</taxon>
    </lineage>
</organism>
<comment type="caution">
    <text evidence="1">The sequence shown here is derived from an EMBL/GenBank/DDBJ whole genome shotgun (WGS) entry which is preliminary data.</text>
</comment>
<keyword evidence="2" id="KW-1185">Reference proteome</keyword>
<dbReference type="PANTHER" id="PTHR30283:SF4">
    <property type="entry name" value="PEROXIDE STRESS RESISTANCE PROTEIN YAAA"/>
    <property type="match status" value="1"/>
</dbReference>
<evidence type="ECO:0000313" key="2">
    <source>
        <dbReference type="Proteomes" id="UP000256599"/>
    </source>
</evidence>
<accession>A0A3D8I263</accession>
<dbReference type="Proteomes" id="UP000256599">
    <property type="component" value="Unassembled WGS sequence"/>
</dbReference>
<dbReference type="AlphaFoldDB" id="A0A3D8I263"/>